<dbReference type="PATRIC" id="fig|411473.3.peg.628"/>
<dbReference type="eggNOG" id="ENOG5031XUS">
    <property type="taxonomic scope" value="Bacteria"/>
</dbReference>
<dbReference type="STRING" id="411473.RUMCAL_00777"/>
<sequence length="226" mass="25126">MRKQVYRKRRTHIRSLLLFGTAICLLLAFLLRIDHAIRPNLCAVCESETKQFTAGLMADSIAEVLQDQQMKNVSFAELTYDAAGNVTTMETRTDQINRLQSAIYRNVQQHLEQCRDAELEVSLGTASGVWIFAGRGPHVSVRLLPVGHASVKLISTIESAGINQTCHTIRAEVTAEVQTAIPFAQTTTKTTYACLLSETLIVGTVPDSYMEFESTLDSGEKQDFRE</sequence>
<dbReference type="Proteomes" id="UP000016662">
    <property type="component" value="Unassembled WGS sequence"/>
</dbReference>
<name>U2KXK6_9FIRM</name>
<gene>
    <name evidence="1" type="ORF">RUMCAL_00777</name>
</gene>
<dbReference type="NCBIfam" id="TIGR02832">
    <property type="entry name" value="spo_yunB"/>
    <property type="match status" value="1"/>
</dbReference>
<dbReference type="PIRSF" id="PIRSF021383">
    <property type="entry name" value="YunB"/>
    <property type="match status" value="1"/>
</dbReference>
<dbReference type="HOGENOM" id="CLU_067338_2_0_9"/>
<reference evidence="1 2" key="1">
    <citation type="submission" date="2013-07" db="EMBL/GenBank/DDBJ databases">
        <authorList>
            <person name="Weinstock G."/>
            <person name="Sodergren E."/>
            <person name="Wylie T."/>
            <person name="Fulton L."/>
            <person name="Fulton R."/>
            <person name="Fronick C."/>
            <person name="O'Laughlin M."/>
            <person name="Godfrey J."/>
            <person name="Miner T."/>
            <person name="Herter B."/>
            <person name="Appelbaum E."/>
            <person name="Cordes M."/>
            <person name="Lek S."/>
            <person name="Wollam A."/>
            <person name="Pepin K.H."/>
            <person name="Palsikar V.B."/>
            <person name="Mitreva M."/>
            <person name="Wilson R.K."/>
        </authorList>
    </citation>
    <scope>NUCLEOTIDE SEQUENCE [LARGE SCALE GENOMIC DNA]</scope>
    <source>
        <strain evidence="1 2">ATCC 27760</strain>
    </source>
</reference>
<accession>U2KXK6</accession>
<dbReference type="EMBL" id="AWVF01000093">
    <property type="protein sequence ID" value="ERJ96850.1"/>
    <property type="molecule type" value="Genomic_DNA"/>
</dbReference>
<proteinExistence type="predicted"/>
<evidence type="ECO:0000313" key="2">
    <source>
        <dbReference type="Proteomes" id="UP000016662"/>
    </source>
</evidence>
<dbReference type="RefSeq" id="WP_021682239.1">
    <property type="nucleotide sequence ID" value="NZ_KI260408.1"/>
</dbReference>
<dbReference type="AlphaFoldDB" id="U2KXK6"/>
<keyword evidence="2" id="KW-1185">Reference proteome</keyword>
<dbReference type="InterPro" id="IPR014197">
    <property type="entry name" value="Sporulation_prot_YunB"/>
</dbReference>
<dbReference type="OrthoDB" id="1649278at2"/>
<dbReference type="Pfam" id="PF09560">
    <property type="entry name" value="Spore_YunB"/>
    <property type="match status" value="1"/>
</dbReference>
<organism evidence="1 2">
    <name type="scientific">Ruminococcus callidus ATCC 27760</name>
    <dbReference type="NCBI Taxonomy" id="411473"/>
    <lineage>
        <taxon>Bacteria</taxon>
        <taxon>Bacillati</taxon>
        <taxon>Bacillota</taxon>
        <taxon>Clostridia</taxon>
        <taxon>Eubacteriales</taxon>
        <taxon>Oscillospiraceae</taxon>
        <taxon>Ruminococcus</taxon>
    </lineage>
</organism>
<protein>
    <submittedName>
        <fullName evidence="1">Sporulation protein YunB</fullName>
    </submittedName>
</protein>
<dbReference type="GeneID" id="93691814"/>
<comment type="caution">
    <text evidence="1">The sequence shown here is derived from an EMBL/GenBank/DDBJ whole genome shotgun (WGS) entry which is preliminary data.</text>
</comment>
<evidence type="ECO:0000313" key="1">
    <source>
        <dbReference type="EMBL" id="ERJ96850.1"/>
    </source>
</evidence>